<keyword evidence="3" id="KW-0804">Transcription</keyword>
<dbReference type="EMBL" id="LUHQ01000002">
    <property type="protein sequence ID" value="OAP08924.1"/>
    <property type="molecule type" value="Genomic_DNA"/>
</dbReference>
<dbReference type="InterPro" id="IPR007592">
    <property type="entry name" value="GEBP"/>
</dbReference>
<keyword evidence="2" id="KW-0805">Transcription regulation</keyword>
<dbReference type="InterPro" id="IPR053932">
    <property type="entry name" value="GeBP-like_DBD"/>
</dbReference>
<accession>A0A178VT09</accession>
<feature type="compositionally biased region" description="Basic and acidic residues" evidence="4">
    <location>
        <begin position="28"/>
        <end position="57"/>
    </location>
</feature>
<name>A0A178VT09_ARATH</name>
<dbReference type="Pfam" id="PF04504">
    <property type="entry name" value="GeBP-like_DBD"/>
    <property type="match status" value="1"/>
</dbReference>
<evidence type="ECO:0000256" key="1">
    <source>
        <dbReference type="ARBA" id="ARBA00010820"/>
    </source>
</evidence>
<proteinExistence type="inferred from homology"/>
<dbReference type="Pfam" id="PF22757">
    <property type="entry name" value="GeBP-like_C"/>
    <property type="match status" value="1"/>
</dbReference>
<organism evidence="7 8">
    <name type="scientific">Arabidopsis thaliana</name>
    <name type="common">Mouse-ear cress</name>
    <dbReference type="NCBI Taxonomy" id="3702"/>
    <lineage>
        <taxon>Eukaryota</taxon>
        <taxon>Viridiplantae</taxon>
        <taxon>Streptophyta</taxon>
        <taxon>Embryophyta</taxon>
        <taxon>Tracheophyta</taxon>
        <taxon>Spermatophyta</taxon>
        <taxon>Magnoliopsida</taxon>
        <taxon>eudicotyledons</taxon>
        <taxon>Gunneridae</taxon>
        <taxon>Pentapetalae</taxon>
        <taxon>rosids</taxon>
        <taxon>malvids</taxon>
        <taxon>Brassicales</taxon>
        <taxon>Brassicaceae</taxon>
        <taxon>Camelineae</taxon>
        <taxon>Arabidopsis</taxon>
    </lineage>
</organism>
<sequence length="252" mass="29396">MKGITKKLLVSRSLKRLTAKKNRRKIHRETNKRLKPEEDPSMVKRRQDSDSDSLEKEVSVVVTKTSDDEMVSTDTKKNYFQRIWSDDDEIVLLQGMVDFENDKGKSPYDDMTGFIDTVKNFISFQANQHQFTTKIRRLKDKFLKKWNNGVDENSLVNAHDRKCFQLSKVIWEPTTKVEEVGDWFVNSYLVGSIASIGVSEDVMKQSWSMVPIETKKELEEKFKLLKDEESENLRLKTSFLQKVNTMIIEATN</sequence>
<dbReference type="PANTHER" id="PTHR31662">
    <property type="entry name" value="BNAANNG10740D PROTEIN-RELATED"/>
    <property type="match status" value="1"/>
</dbReference>
<feature type="domain" description="Glabrous enhancer-binding protein-like DBD" evidence="5">
    <location>
        <begin position="80"/>
        <end position="172"/>
    </location>
</feature>
<dbReference type="AlphaFoldDB" id="A0A178VT09"/>
<comment type="caution">
    <text evidence="7">The sequence shown here is derived from an EMBL/GenBank/DDBJ whole genome shotgun (WGS) entry which is preliminary data.</text>
</comment>
<dbReference type="Proteomes" id="UP000078284">
    <property type="component" value="Chromosome 2"/>
</dbReference>
<feature type="region of interest" description="Disordered" evidence="4">
    <location>
        <begin position="18"/>
        <end position="57"/>
    </location>
</feature>
<dbReference type="PANTHER" id="PTHR31662:SF68">
    <property type="entry name" value="DNA-BINDING STOREKEEPER PROTEIN TRANSCRIPTIONAL REGULATOR-LIKE PROTEIN-RELATED"/>
    <property type="match status" value="1"/>
</dbReference>
<evidence type="ECO:0000256" key="3">
    <source>
        <dbReference type="ARBA" id="ARBA00023163"/>
    </source>
</evidence>
<dbReference type="GO" id="GO:0006355">
    <property type="term" value="P:regulation of DNA-templated transcription"/>
    <property type="evidence" value="ECO:0007669"/>
    <property type="project" value="InterPro"/>
</dbReference>
<feature type="compositionally biased region" description="Basic residues" evidence="4">
    <location>
        <begin position="18"/>
        <end position="27"/>
    </location>
</feature>
<evidence type="ECO:0000259" key="6">
    <source>
        <dbReference type="Pfam" id="PF22757"/>
    </source>
</evidence>
<dbReference type="ExpressionAtlas" id="A0A178VT09">
    <property type="expression patterns" value="baseline and differential"/>
</dbReference>
<dbReference type="InterPro" id="IPR053933">
    <property type="entry name" value="GeBP-like_C"/>
</dbReference>
<gene>
    <name evidence="7" type="ordered locus">AXX17_At2g00340</name>
</gene>
<evidence type="ECO:0000313" key="8">
    <source>
        <dbReference type="Proteomes" id="UP000078284"/>
    </source>
</evidence>
<feature type="domain" description="Glabrous enhancer-binding protein-like C-terminal" evidence="6">
    <location>
        <begin position="182"/>
        <end position="248"/>
    </location>
</feature>
<evidence type="ECO:0000313" key="7">
    <source>
        <dbReference type="EMBL" id="OAP08924.1"/>
    </source>
</evidence>
<evidence type="ECO:0000259" key="5">
    <source>
        <dbReference type="Pfam" id="PF04504"/>
    </source>
</evidence>
<evidence type="ECO:0000256" key="4">
    <source>
        <dbReference type="SAM" id="MobiDB-lite"/>
    </source>
</evidence>
<evidence type="ECO:0000256" key="2">
    <source>
        <dbReference type="ARBA" id="ARBA00023015"/>
    </source>
</evidence>
<comment type="similarity">
    <text evidence="1">Belongs to the GeBP family.</text>
</comment>
<protein>
    <submittedName>
        <fullName evidence="7">Uncharacterized protein</fullName>
    </submittedName>
</protein>
<reference evidence="8" key="1">
    <citation type="journal article" date="2016" name="Proc. Natl. Acad. Sci. U.S.A.">
        <title>Chromosome-level assembly of Arabidopsis thaliana Ler reveals the extent of translocation and inversion polymorphisms.</title>
        <authorList>
            <person name="Zapata L."/>
            <person name="Ding J."/>
            <person name="Willing E.M."/>
            <person name="Hartwig B."/>
            <person name="Bezdan D."/>
            <person name="Jiao W.B."/>
            <person name="Patel V."/>
            <person name="Velikkakam James G."/>
            <person name="Koornneef M."/>
            <person name="Ossowski S."/>
            <person name="Schneeberger K."/>
        </authorList>
    </citation>
    <scope>NUCLEOTIDE SEQUENCE [LARGE SCALE GENOMIC DNA]</scope>
    <source>
        <strain evidence="8">cv. Landsberg erecta</strain>
    </source>
</reference>